<sequence>MEGDMEDLSLVKPILLEGMIFMLIDLFPIAPLPSLVVIFNKHRICISMHDLHKRAQHARAVLHGHGRARQPTIEFTWIFIKNFE</sequence>
<keyword evidence="1" id="KW-0812">Transmembrane</keyword>
<evidence type="ECO:0000256" key="1">
    <source>
        <dbReference type="SAM" id="Phobius"/>
    </source>
</evidence>
<accession>A0A371GYI4</accession>
<keyword evidence="1" id="KW-0472">Membrane</keyword>
<dbReference type="AlphaFoldDB" id="A0A371GYI4"/>
<evidence type="ECO:0000313" key="3">
    <source>
        <dbReference type="Proteomes" id="UP000257109"/>
    </source>
</evidence>
<comment type="caution">
    <text evidence="2">The sequence shown here is derived from an EMBL/GenBank/DDBJ whole genome shotgun (WGS) entry which is preliminary data.</text>
</comment>
<organism evidence="2 3">
    <name type="scientific">Mucuna pruriens</name>
    <name type="common">Velvet bean</name>
    <name type="synonym">Dolichos pruriens</name>
    <dbReference type="NCBI Taxonomy" id="157652"/>
    <lineage>
        <taxon>Eukaryota</taxon>
        <taxon>Viridiplantae</taxon>
        <taxon>Streptophyta</taxon>
        <taxon>Embryophyta</taxon>
        <taxon>Tracheophyta</taxon>
        <taxon>Spermatophyta</taxon>
        <taxon>Magnoliopsida</taxon>
        <taxon>eudicotyledons</taxon>
        <taxon>Gunneridae</taxon>
        <taxon>Pentapetalae</taxon>
        <taxon>rosids</taxon>
        <taxon>fabids</taxon>
        <taxon>Fabales</taxon>
        <taxon>Fabaceae</taxon>
        <taxon>Papilionoideae</taxon>
        <taxon>50 kb inversion clade</taxon>
        <taxon>NPAAA clade</taxon>
        <taxon>indigoferoid/millettioid clade</taxon>
        <taxon>Phaseoleae</taxon>
        <taxon>Mucuna</taxon>
    </lineage>
</organism>
<protein>
    <submittedName>
        <fullName evidence="2">Uncharacterized protein</fullName>
    </submittedName>
</protein>
<name>A0A371GYI4_MUCPR</name>
<reference evidence="2" key="1">
    <citation type="submission" date="2018-05" db="EMBL/GenBank/DDBJ databases">
        <title>Draft genome of Mucuna pruriens seed.</title>
        <authorList>
            <person name="Nnadi N.E."/>
            <person name="Vos R."/>
            <person name="Hasami M.H."/>
            <person name="Devisetty U.K."/>
            <person name="Aguiy J.C."/>
        </authorList>
    </citation>
    <scope>NUCLEOTIDE SEQUENCE [LARGE SCALE GENOMIC DNA]</scope>
    <source>
        <strain evidence="2">JCA_2017</strain>
    </source>
</reference>
<feature type="transmembrane region" description="Helical" evidence="1">
    <location>
        <begin position="20"/>
        <end position="39"/>
    </location>
</feature>
<dbReference type="EMBL" id="QJKJ01004102">
    <property type="protein sequence ID" value="RDX95549.1"/>
    <property type="molecule type" value="Genomic_DNA"/>
</dbReference>
<keyword evidence="1" id="KW-1133">Transmembrane helix</keyword>
<keyword evidence="3" id="KW-1185">Reference proteome</keyword>
<dbReference type="Proteomes" id="UP000257109">
    <property type="component" value="Unassembled WGS sequence"/>
</dbReference>
<proteinExistence type="predicted"/>
<feature type="non-terminal residue" evidence="2">
    <location>
        <position position="1"/>
    </location>
</feature>
<evidence type="ECO:0000313" key="2">
    <source>
        <dbReference type="EMBL" id="RDX95549.1"/>
    </source>
</evidence>
<gene>
    <name evidence="2" type="ORF">CR513_21917</name>
</gene>